<dbReference type="OrthoDB" id="3671061at2"/>
<evidence type="ECO:0000313" key="1">
    <source>
        <dbReference type="EMBL" id="RUO58997.1"/>
    </source>
</evidence>
<evidence type="ECO:0000313" key="2">
    <source>
        <dbReference type="Proteomes" id="UP000288259"/>
    </source>
</evidence>
<comment type="caution">
    <text evidence="1">The sequence shown here is derived from an EMBL/GenBank/DDBJ whole genome shotgun (WGS) entry which is preliminary data.</text>
</comment>
<organism evidence="1 2">
    <name type="scientific">Pseudidiomarina insulisalsae</name>
    <dbReference type="NCBI Taxonomy" id="575789"/>
    <lineage>
        <taxon>Bacteria</taxon>
        <taxon>Pseudomonadati</taxon>
        <taxon>Pseudomonadota</taxon>
        <taxon>Gammaproteobacteria</taxon>
        <taxon>Alteromonadales</taxon>
        <taxon>Idiomarinaceae</taxon>
        <taxon>Pseudidiomarina</taxon>
    </lineage>
</organism>
<keyword evidence="2" id="KW-1185">Reference proteome</keyword>
<dbReference type="RefSeq" id="WP_126754987.1">
    <property type="nucleotide sequence ID" value="NZ_PIPY01000009.1"/>
</dbReference>
<dbReference type="AlphaFoldDB" id="A0A432YDI9"/>
<name>A0A432YDI9_9GAMM</name>
<dbReference type="Proteomes" id="UP000288259">
    <property type="component" value="Unassembled WGS sequence"/>
</dbReference>
<dbReference type="Pfam" id="PF21900">
    <property type="entry name" value="DUF6920"/>
    <property type="match status" value="1"/>
</dbReference>
<protein>
    <submittedName>
        <fullName evidence="1">Uncharacterized protein</fullName>
    </submittedName>
</protein>
<reference evidence="2" key="1">
    <citation type="journal article" date="2018" name="Front. Microbiol.">
        <title>Genome-Based Analysis Reveals the Taxonomy and Diversity of the Family Idiomarinaceae.</title>
        <authorList>
            <person name="Liu Y."/>
            <person name="Lai Q."/>
            <person name="Shao Z."/>
        </authorList>
    </citation>
    <scope>NUCLEOTIDE SEQUENCE [LARGE SCALE GENOMIC DNA]</scope>
    <source>
        <strain evidence="2">CVS-6</strain>
    </source>
</reference>
<sequence length="228" mass="26880">MTEHLPLPVQRYFAFTLPADYRQVKNAELRQYGELRTDMTQQKWFRFTAEQTFSTTGFEWRAMIQMGRFLRLQVIDQYETGVGSAKVKLFSWLTIARDQDRYELNEAAMHRFLAEGVWFPTNLLPENGVKWRAVDDERAIAHLEHGELEVELEFTFASNGAIKEVFCPGRFARVGKTYRRMPWRGRIADYREVAGMQIPHFAEIGWQMDGQWQWVWRGNLAGAHYKFA</sequence>
<accession>A0A432YDI9</accession>
<dbReference type="InterPro" id="IPR054213">
    <property type="entry name" value="DUF6920"/>
</dbReference>
<gene>
    <name evidence="1" type="ORF">CWI71_09255</name>
</gene>
<proteinExistence type="predicted"/>
<dbReference type="EMBL" id="PIPY01000009">
    <property type="protein sequence ID" value="RUO58997.1"/>
    <property type="molecule type" value="Genomic_DNA"/>
</dbReference>